<name>A0ABS8Z6R7_9PSEU</name>
<sequence>MALGIARRQQRDSEAGGDSFECFLGGPHFGGDPAFDVTEPEFALRTSRFRQCDKGFTGELNGGVGIVFADARRVIATLALDLDATGRIAAIHNVANPDKLGAVTARVVREVSGHCAQHGEGGCQRKSST</sequence>
<comment type="caution">
    <text evidence="1">The sequence shown here is derived from an EMBL/GenBank/DDBJ whole genome shotgun (WGS) entry which is preliminary data.</text>
</comment>
<evidence type="ECO:0000313" key="2">
    <source>
        <dbReference type="Proteomes" id="UP001521150"/>
    </source>
</evidence>
<proteinExistence type="predicted"/>
<accession>A0ABS8Z6R7</accession>
<dbReference type="Proteomes" id="UP001521150">
    <property type="component" value="Unassembled WGS sequence"/>
</dbReference>
<keyword evidence="2" id="KW-1185">Reference proteome</keyword>
<dbReference type="RefSeq" id="WP_233723293.1">
    <property type="nucleotide sequence ID" value="NZ_JAJVCN010000001.1"/>
</dbReference>
<protein>
    <submittedName>
        <fullName evidence="1">Uncharacterized protein</fullName>
    </submittedName>
</protein>
<reference evidence="1 2" key="1">
    <citation type="submission" date="2021-12" db="EMBL/GenBank/DDBJ databases">
        <title>Genome sequence of Kibdelosporangium philippinense ATCC 49844.</title>
        <authorList>
            <person name="Fedorov E.A."/>
            <person name="Omeragic M."/>
            <person name="Shalygina K.F."/>
            <person name="Maclea K.S."/>
        </authorList>
    </citation>
    <scope>NUCLEOTIDE SEQUENCE [LARGE SCALE GENOMIC DNA]</scope>
    <source>
        <strain evidence="1 2">ATCC 49844</strain>
    </source>
</reference>
<evidence type="ECO:0000313" key="1">
    <source>
        <dbReference type="EMBL" id="MCE7002268.1"/>
    </source>
</evidence>
<dbReference type="EMBL" id="JAJVCN010000001">
    <property type="protein sequence ID" value="MCE7002268.1"/>
    <property type="molecule type" value="Genomic_DNA"/>
</dbReference>
<gene>
    <name evidence="1" type="ORF">LWC34_05410</name>
</gene>
<organism evidence="1 2">
    <name type="scientific">Kibdelosporangium philippinense</name>
    <dbReference type="NCBI Taxonomy" id="211113"/>
    <lineage>
        <taxon>Bacteria</taxon>
        <taxon>Bacillati</taxon>
        <taxon>Actinomycetota</taxon>
        <taxon>Actinomycetes</taxon>
        <taxon>Pseudonocardiales</taxon>
        <taxon>Pseudonocardiaceae</taxon>
        <taxon>Kibdelosporangium</taxon>
    </lineage>
</organism>